<evidence type="ECO:0000256" key="2">
    <source>
        <dbReference type="ARBA" id="ARBA00023002"/>
    </source>
</evidence>
<keyword evidence="2" id="KW-0560">Oxidoreductase</keyword>
<evidence type="ECO:0000256" key="1">
    <source>
        <dbReference type="ARBA" id="ARBA00007992"/>
    </source>
</evidence>
<comment type="similarity">
    <text evidence="1">Belongs to the paxM FAD-dependent monooxygenase family.</text>
</comment>
<protein>
    <recommendedName>
        <fullName evidence="6">FAD-binding domain-containing protein</fullName>
    </recommendedName>
</protein>
<keyword evidence="5" id="KW-1185">Reference proteome</keyword>
<dbReference type="SUPFAM" id="SSF51905">
    <property type="entry name" value="FAD/NAD(P)-binding domain"/>
    <property type="match status" value="1"/>
</dbReference>
<evidence type="ECO:0000256" key="3">
    <source>
        <dbReference type="ARBA" id="ARBA00023033"/>
    </source>
</evidence>
<dbReference type="Proteomes" id="UP001218218">
    <property type="component" value="Unassembled WGS sequence"/>
</dbReference>
<organism evidence="4 5">
    <name type="scientific">Mycena albidolilacea</name>
    <dbReference type="NCBI Taxonomy" id="1033008"/>
    <lineage>
        <taxon>Eukaryota</taxon>
        <taxon>Fungi</taxon>
        <taxon>Dikarya</taxon>
        <taxon>Basidiomycota</taxon>
        <taxon>Agaricomycotina</taxon>
        <taxon>Agaricomycetes</taxon>
        <taxon>Agaricomycetidae</taxon>
        <taxon>Agaricales</taxon>
        <taxon>Marasmiineae</taxon>
        <taxon>Mycenaceae</taxon>
        <taxon>Mycena</taxon>
    </lineage>
</organism>
<dbReference type="AlphaFoldDB" id="A0AAD7ARA0"/>
<dbReference type="InterPro" id="IPR050493">
    <property type="entry name" value="FAD-dep_Monooxygenase_BioMet"/>
</dbReference>
<dbReference type="GO" id="GO:0004497">
    <property type="term" value="F:monooxygenase activity"/>
    <property type="evidence" value="ECO:0007669"/>
    <property type="project" value="UniProtKB-KW"/>
</dbReference>
<proteinExistence type="inferred from homology"/>
<evidence type="ECO:0000313" key="5">
    <source>
        <dbReference type="Proteomes" id="UP001218218"/>
    </source>
</evidence>
<name>A0AAD7ARA0_9AGAR</name>
<evidence type="ECO:0000313" key="4">
    <source>
        <dbReference type="EMBL" id="KAJ7366329.1"/>
    </source>
</evidence>
<dbReference type="PANTHER" id="PTHR13789">
    <property type="entry name" value="MONOOXYGENASE"/>
    <property type="match status" value="1"/>
</dbReference>
<evidence type="ECO:0008006" key="6">
    <source>
        <dbReference type="Google" id="ProtNLM"/>
    </source>
</evidence>
<accession>A0AAD7ARA0</accession>
<dbReference type="InterPro" id="IPR036188">
    <property type="entry name" value="FAD/NAD-bd_sf"/>
</dbReference>
<dbReference type="PANTHER" id="PTHR13789:SF309">
    <property type="entry name" value="PUTATIVE (AFU_ORTHOLOGUE AFUA_6G14510)-RELATED"/>
    <property type="match status" value="1"/>
</dbReference>
<comment type="caution">
    <text evidence="4">The sequence shown here is derived from an EMBL/GenBank/DDBJ whole genome shotgun (WGS) entry which is preliminary data.</text>
</comment>
<dbReference type="EMBL" id="JARIHO010000002">
    <property type="protein sequence ID" value="KAJ7366329.1"/>
    <property type="molecule type" value="Genomic_DNA"/>
</dbReference>
<gene>
    <name evidence="4" type="ORF">DFH08DRAFT_165751</name>
</gene>
<dbReference type="Gene3D" id="3.50.50.60">
    <property type="entry name" value="FAD/NAD(P)-binding domain"/>
    <property type="match status" value="1"/>
</dbReference>
<keyword evidence="3" id="KW-0503">Monooxygenase</keyword>
<reference evidence="4" key="1">
    <citation type="submission" date="2023-03" db="EMBL/GenBank/DDBJ databases">
        <title>Massive genome expansion in bonnet fungi (Mycena s.s.) driven by repeated elements and novel gene families across ecological guilds.</title>
        <authorList>
            <consortium name="Lawrence Berkeley National Laboratory"/>
            <person name="Harder C.B."/>
            <person name="Miyauchi S."/>
            <person name="Viragh M."/>
            <person name="Kuo A."/>
            <person name="Thoen E."/>
            <person name="Andreopoulos B."/>
            <person name="Lu D."/>
            <person name="Skrede I."/>
            <person name="Drula E."/>
            <person name="Henrissat B."/>
            <person name="Morin E."/>
            <person name="Kohler A."/>
            <person name="Barry K."/>
            <person name="LaButti K."/>
            <person name="Morin E."/>
            <person name="Salamov A."/>
            <person name="Lipzen A."/>
            <person name="Mereny Z."/>
            <person name="Hegedus B."/>
            <person name="Baldrian P."/>
            <person name="Stursova M."/>
            <person name="Weitz H."/>
            <person name="Taylor A."/>
            <person name="Grigoriev I.V."/>
            <person name="Nagy L.G."/>
            <person name="Martin F."/>
            <person name="Kauserud H."/>
        </authorList>
    </citation>
    <scope>NUCLEOTIDE SEQUENCE</scope>
    <source>
        <strain evidence="4">CBHHK002</strain>
    </source>
</reference>
<sequence>MTSDSKPEILIVDGGLAGLAAASFLRQKHNVDAQCPPVCCAMILRREVGHGLVSRQRLPYARPFFSCRRGESLSGGLSPRGRLGCPVRAEREQHHQGYPSGAAAHDFRDFHHSLQKLLTSAATRDVWRIRDLAQLPKCNSGRAILIGDAAHAVTPQALGYFLRSLTSAALIPAALESFDPRTHG</sequence>